<accession>A0AAW4WZK7</accession>
<dbReference type="InterPro" id="IPR025542">
    <property type="entry name" value="YacH"/>
</dbReference>
<name>A0AAW4WZK7_9FIRM</name>
<dbReference type="Proteomes" id="UP001199296">
    <property type="component" value="Unassembled WGS sequence"/>
</dbReference>
<feature type="coiled-coil region" evidence="1">
    <location>
        <begin position="130"/>
        <end position="176"/>
    </location>
</feature>
<dbReference type="AlphaFoldDB" id="A0AAW4WZK7"/>
<dbReference type="PANTHER" id="PTHR38430:SF1">
    <property type="entry name" value="PROTEIN-ARGININE KINASE ACTIVATOR PROTEIN"/>
    <property type="match status" value="1"/>
</dbReference>
<dbReference type="PROSITE" id="PS50151">
    <property type="entry name" value="UVR"/>
    <property type="match status" value="1"/>
</dbReference>
<dbReference type="InterPro" id="IPR001943">
    <property type="entry name" value="UVR_dom"/>
</dbReference>
<dbReference type="GO" id="GO:0008270">
    <property type="term" value="F:zinc ion binding"/>
    <property type="evidence" value="ECO:0007669"/>
    <property type="project" value="TreeGrafter"/>
</dbReference>
<protein>
    <submittedName>
        <fullName evidence="3">UvrB/UvrC motif-containing protein</fullName>
    </submittedName>
</protein>
<dbReference type="Pfam" id="PF02151">
    <property type="entry name" value="UVR"/>
    <property type="match status" value="1"/>
</dbReference>
<dbReference type="RefSeq" id="WP_229345613.1">
    <property type="nucleotide sequence ID" value="NZ_JAJFAT010000008.1"/>
</dbReference>
<evidence type="ECO:0000256" key="1">
    <source>
        <dbReference type="SAM" id="Coils"/>
    </source>
</evidence>
<evidence type="ECO:0000259" key="2">
    <source>
        <dbReference type="PROSITE" id="PS50151"/>
    </source>
</evidence>
<proteinExistence type="predicted"/>
<dbReference type="GO" id="GO:0005507">
    <property type="term" value="F:copper ion binding"/>
    <property type="evidence" value="ECO:0007669"/>
    <property type="project" value="TreeGrafter"/>
</dbReference>
<dbReference type="Gene3D" id="4.10.860.10">
    <property type="entry name" value="UVR domain"/>
    <property type="match status" value="1"/>
</dbReference>
<sequence length="180" mass="20659">MLCDNCQENDAIVHLTRIINGKKEEIHLCEDCAKKSNKFKLDSFNNISFQSMLSAILNENDSSDSSFMNNNLNNNNCNSCGLNYSEFTKSGEFGCADCYLEFEDELETLFKRIHGNKRHTGKKPANIEAEKEFQAEIDHLKAEMESAVEDERFEDAAEIRDEIHEIKKSMEEDIDESKNI</sequence>
<feature type="domain" description="UVR" evidence="2">
    <location>
        <begin position="134"/>
        <end position="169"/>
    </location>
</feature>
<dbReference type="GO" id="GO:1990169">
    <property type="term" value="P:stress response to copper ion"/>
    <property type="evidence" value="ECO:0007669"/>
    <property type="project" value="TreeGrafter"/>
</dbReference>
<dbReference type="EMBL" id="JAJFAT010000008">
    <property type="protein sequence ID" value="MCC3145114.1"/>
    <property type="molecule type" value="Genomic_DNA"/>
</dbReference>
<dbReference type="InterPro" id="IPR036876">
    <property type="entry name" value="UVR_dom_sf"/>
</dbReference>
<reference evidence="3 4" key="1">
    <citation type="submission" date="2021-10" db="EMBL/GenBank/DDBJ databases">
        <authorList>
            <person name="Grouzdev D.S."/>
            <person name="Pantiukh K.S."/>
            <person name="Krutkina M.S."/>
        </authorList>
    </citation>
    <scope>NUCLEOTIDE SEQUENCE [LARGE SCALE GENOMIC DNA]</scope>
    <source>
        <strain evidence="3 4">Z-7514</strain>
    </source>
</reference>
<dbReference type="GO" id="GO:0050897">
    <property type="term" value="F:cobalt ion binding"/>
    <property type="evidence" value="ECO:0007669"/>
    <property type="project" value="TreeGrafter"/>
</dbReference>
<comment type="caution">
    <text evidence="3">The sequence shown here is derived from an EMBL/GenBank/DDBJ whole genome shotgun (WGS) entry which is preliminary data.</text>
</comment>
<keyword evidence="4" id="KW-1185">Reference proteome</keyword>
<organism evidence="3 4">
    <name type="scientific">Halanaerobium polyolivorans</name>
    <dbReference type="NCBI Taxonomy" id="2886943"/>
    <lineage>
        <taxon>Bacteria</taxon>
        <taxon>Bacillati</taxon>
        <taxon>Bacillota</taxon>
        <taxon>Clostridia</taxon>
        <taxon>Halanaerobiales</taxon>
        <taxon>Halanaerobiaceae</taxon>
        <taxon>Halanaerobium</taxon>
    </lineage>
</organism>
<gene>
    <name evidence="3" type="ORF">LJ207_07230</name>
</gene>
<dbReference type="GO" id="GO:0046870">
    <property type="term" value="F:cadmium ion binding"/>
    <property type="evidence" value="ECO:0007669"/>
    <property type="project" value="TreeGrafter"/>
</dbReference>
<evidence type="ECO:0000313" key="3">
    <source>
        <dbReference type="EMBL" id="MCC3145114.1"/>
    </source>
</evidence>
<keyword evidence="1" id="KW-0175">Coiled coil</keyword>
<dbReference type="PIRSF" id="PIRSF015034">
    <property type="entry name" value="YacH"/>
    <property type="match status" value="1"/>
</dbReference>
<dbReference type="PANTHER" id="PTHR38430">
    <property type="entry name" value="PROTEIN-ARGININE KINASE ACTIVATOR PROTEIN"/>
    <property type="match status" value="1"/>
</dbReference>
<evidence type="ECO:0000313" key="4">
    <source>
        <dbReference type="Proteomes" id="UP001199296"/>
    </source>
</evidence>
<dbReference type="SUPFAM" id="SSF46600">
    <property type="entry name" value="C-terminal UvrC-binding domain of UvrB"/>
    <property type="match status" value="1"/>
</dbReference>
<dbReference type="GO" id="GO:1990170">
    <property type="term" value="P:stress response to cadmium ion"/>
    <property type="evidence" value="ECO:0007669"/>
    <property type="project" value="TreeGrafter"/>
</dbReference>